<reference evidence="2 3" key="1">
    <citation type="submission" date="2023-08" db="EMBL/GenBank/DDBJ databases">
        <authorList>
            <person name="Sharma P."/>
            <person name="Verma V."/>
            <person name="Mohan M.K."/>
            <person name="Dubey A.K."/>
        </authorList>
    </citation>
    <scope>NUCLEOTIDE SEQUENCE [LARGE SCALE GENOMIC DNA]</scope>
    <source>
        <strain evidence="2 3">ADP4</strain>
    </source>
</reference>
<gene>
    <name evidence="2" type="ORF">RB636_14890</name>
</gene>
<dbReference type="InterPro" id="IPR054335">
    <property type="entry name" value="DuOB_dom"/>
</dbReference>
<keyword evidence="3" id="KW-1185">Reference proteome</keyword>
<name>A0ABU7WSI4_9ACTN</name>
<protein>
    <recommendedName>
        <fullName evidence="1">Dual OB-containing domain-containing protein</fullName>
    </recommendedName>
</protein>
<comment type="caution">
    <text evidence="2">The sequence shown here is derived from an EMBL/GenBank/DDBJ whole genome shotgun (WGS) entry which is preliminary data.</text>
</comment>
<organism evidence="2 3">
    <name type="scientific">Streptomyces chrestomyceticus</name>
    <dbReference type="NCBI Taxonomy" id="68185"/>
    <lineage>
        <taxon>Bacteria</taxon>
        <taxon>Bacillati</taxon>
        <taxon>Actinomycetota</taxon>
        <taxon>Actinomycetes</taxon>
        <taxon>Kitasatosporales</taxon>
        <taxon>Streptomycetaceae</taxon>
        <taxon>Streptomyces</taxon>
    </lineage>
</organism>
<sequence>MTRFKRLVCLANSRKGGQRCVAGMVVDSQQWIRPVSARKNHEISRQERQYKDGSDPRVLDIIDVPLLHRRPSSYQSENWLLDPRHHWKRAGRAEWNHLLTMEQHPSTLWTNGHSTSGRLNDRIPIEEAATLPDSLKLVRVSRVTLRPHSPHASSDAAKRTMDAVFRHAGHLYIMPVTDPEYELAYRNKPGKVHELGESFLTVSLGEEFKGYSYKLAAAIIERTKIEAGSET</sequence>
<proteinExistence type="predicted"/>
<dbReference type="Proteomes" id="UP001348265">
    <property type="component" value="Unassembled WGS sequence"/>
</dbReference>
<evidence type="ECO:0000313" key="2">
    <source>
        <dbReference type="EMBL" id="MEF3114460.1"/>
    </source>
</evidence>
<feature type="domain" description="Dual OB-containing" evidence="1">
    <location>
        <begin position="5"/>
        <end position="219"/>
    </location>
</feature>
<dbReference type="Pfam" id="PF22557">
    <property type="entry name" value="DuOB"/>
    <property type="match status" value="1"/>
</dbReference>
<accession>A0ABU7WSI4</accession>
<evidence type="ECO:0000259" key="1">
    <source>
        <dbReference type="Pfam" id="PF22557"/>
    </source>
</evidence>
<evidence type="ECO:0000313" key="3">
    <source>
        <dbReference type="Proteomes" id="UP001348265"/>
    </source>
</evidence>
<dbReference type="EMBL" id="JAVFKM010000006">
    <property type="protein sequence ID" value="MEF3114460.1"/>
    <property type="molecule type" value="Genomic_DNA"/>
</dbReference>
<dbReference type="RefSeq" id="WP_331786895.1">
    <property type="nucleotide sequence ID" value="NZ_JAVFKM010000006.1"/>
</dbReference>